<keyword evidence="1" id="KW-0677">Repeat</keyword>
<dbReference type="InterPro" id="IPR022385">
    <property type="entry name" value="Rhs_assc_core"/>
</dbReference>
<dbReference type="Pfam" id="PF05593">
    <property type="entry name" value="RHS_repeat"/>
    <property type="match status" value="1"/>
</dbReference>
<feature type="domain" description="Teneurin-like YD-shell" evidence="2">
    <location>
        <begin position="452"/>
        <end position="734"/>
    </location>
</feature>
<dbReference type="EMBL" id="VICD02000124">
    <property type="protein sequence ID" value="KAB8191380.1"/>
    <property type="molecule type" value="Genomic_DNA"/>
</dbReference>
<accession>A0A508AZP9</accession>
<evidence type="ECO:0000313" key="4">
    <source>
        <dbReference type="Proteomes" id="UP000320431"/>
    </source>
</evidence>
<dbReference type="InterPro" id="IPR050708">
    <property type="entry name" value="T6SS_VgrG/RHS"/>
</dbReference>
<dbReference type="Gene3D" id="2.180.10.10">
    <property type="entry name" value="RHS repeat-associated core"/>
    <property type="match status" value="2"/>
</dbReference>
<dbReference type="AlphaFoldDB" id="A0A508AZP9"/>
<evidence type="ECO:0000256" key="1">
    <source>
        <dbReference type="ARBA" id="ARBA00022737"/>
    </source>
</evidence>
<dbReference type="Pfam" id="PF25023">
    <property type="entry name" value="TEN_YD-shell"/>
    <property type="match status" value="1"/>
</dbReference>
<comment type="caution">
    <text evidence="3">The sequence shown here is derived from an EMBL/GenBank/DDBJ whole genome shotgun (WGS) entry which is preliminary data.</text>
</comment>
<dbReference type="NCBIfam" id="TIGR03696">
    <property type="entry name" value="Rhs_assc_core"/>
    <property type="match status" value="1"/>
</dbReference>
<sequence length="735" mass="80549">SQSAVVNNDGTLASVTDANGNKTCYAYDAMGRLSEISYPSETQMGVCGEDEDEPAWAPTTQVFEQVDVAEGGIAAGHWRQTVSTGNARKVSFYDALWRPLIVQEFEVGNYEATKRFSTFAYDHDGRTTFASYPSTVYNPTAGTRTTYDVLGRTVRVEQDSELVAPLVATTWYGNNVNGDYIKATNPRGEITRTWYQNFDQPGMDTPVAIRHPESANTHIVRDDFGKPTRIRRSDSVSPVGGTVAIDRDYFYNAQQQLCRVREPETGDTFMGYDAAGNLAWSAAGYNSSAPGCLTAADVAARRADRGYDLRNRIVSLSFPDGRGNTTHTYTADGLPETVTVDNGGGSLTTTSYNYNRRRLMTSEVLAYTDVFSWAVDYQYNANGHRSAQSWHGITVDYAPNALGQPTKAGSYASNVSYYPNGAIKQFTYGNGIVHTLTQNARGLPDTSTDAYGGTAFLADSYDYDANGNVAAITDGATGTGQRGNRDMVYDGLDRLTGTTSPMFGTATYAYDVLDNLTRLSVSGSTAARDLYYCYGSANRLAFIRSGPVCTGSSASPAVQALTWDLQGNLADKSGQTFSFDYGNRLRDAQVGTVTSQYAYDGMGRRVWDYTTHNKFSQYLQSGELAMTVDQRKNIVTEYIYLGGSLIATRDRYTPTNTYTTKYHHTDALGSPVVITDANRTELERREYEPYGKQLTPTPQDGPGYTGHVFDAATGLVYAQQRYYDDDIGRFLSADP</sequence>
<feature type="non-terminal residue" evidence="3">
    <location>
        <position position="735"/>
    </location>
</feature>
<gene>
    <name evidence="3" type="ORF">FKV24_007890</name>
</gene>
<feature type="non-terminal residue" evidence="3">
    <location>
        <position position="1"/>
    </location>
</feature>
<name>A0A508AZP9_9GAMM</name>
<dbReference type="RefSeq" id="WP_141481989.1">
    <property type="nucleotide sequence ID" value="NZ_VICD02000124.1"/>
</dbReference>
<dbReference type="Proteomes" id="UP000320431">
    <property type="component" value="Unassembled WGS sequence"/>
</dbReference>
<protein>
    <recommendedName>
        <fullName evidence="2">Teneurin-like YD-shell domain-containing protein</fullName>
    </recommendedName>
</protein>
<evidence type="ECO:0000313" key="3">
    <source>
        <dbReference type="EMBL" id="KAB8191380.1"/>
    </source>
</evidence>
<dbReference type="PANTHER" id="PTHR32305:SF15">
    <property type="entry name" value="PROTEIN RHSA-RELATED"/>
    <property type="match status" value="1"/>
</dbReference>
<dbReference type="InterPro" id="IPR031325">
    <property type="entry name" value="RHS_repeat"/>
</dbReference>
<proteinExistence type="predicted"/>
<evidence type="ECO:0000259" key="2">
    <source>
        <dbReference type="Pfam" id="PF25023"/>
    </source>
</evidence>
<dbReference type="InterPro" id="IPR006530">
    <property type="entry name" value="YD"/>
</dbReference>
<reference evidence="3 4" key="1">
    <citation type="submission" date="2019-10" db="EMBL/GenBank/DDBJ databases">
        <title>Lysobacter alkalisoli sp. nov., isolated from saline-alkaline soil.</title>
        <authorList>
            <person name="Sun J.-Q."/>
        </authorList>
    </citation>
    <scope>NUCLEOTIDE SEQUENCE [LARGE SCALE GENOMIC DNA]</scope>
    <source>
        <strain evidence="3 4">KCTC 42381</strain>
    </source>
</reference>
<organism evidence="3 4">
    <name type="scientific">Marilutibacter maris</name>
    <dbReference type="NCBI Taxonomy" id="1605891"/>
    <lineage>
        <taxon>Bacteria</taxon>
        <taxon>Pseudomonadati</taxon>
        <taxon>Pseudomonadota</taxon>
        <taxon>Gammaproteobacteria</taxon>
        <taxon>Lysobacterales</taxon>
        <taxon>Lysobacteraceae</taxon>
        <taxon>Marilutibacter</taxon>
    </lineage>
</organism>
<dbReference type="NCBIfam" id="TIGR01643">
    <property type="entry name" value="YD_repeat_2x"/>
    <property type="match status" value="1"/>
</dbReference>
<dbReference type="InterPro" id="IPR056823">
    <property type="entry name" value="TEN-like_YD-shell"/>
</dbReference>
<dbReference type="PANTHER" id="PTHR32305">
    <property type="match status" value="1"/>
</dbReference>